<dbReference type="GO" id="GO:0006753">
    <property type="term" value="P:nucleoside phosphate metabolic process"/>
    <property type="evidence" value="ECO:0007669"/>
    <property type="project" value="TreeGrafter"/>
</dbReference>
<dbReference type="Pfam" id="PF00293">
    <property type="entry name" value="NUDIX"/>
    <property type="match status" value="1"/>
</dbReference>
<protein>
    <submittedName>
        <fullName evidence="3">ADP-ribose pyrophosphatase</fullName>
    </submittedName>
</protein>
<evidence type="ECO:0000313" key="3">
    <source>
        <dbReference type="EMBL" id="RZU61811.1"/>
    </source>
</evidence>
<dbReference type="InterPro" id="IPR000086">
    <property type="entry name" value="NUDIX_hydrolase_dom"/>
</dbReference>
<organism evidence="3 4">
    <name type="scientific">Zhihengliuella halotolerans</name>
    <dbReference type="NCBI Taxonomy" id="370736"/>
    <lineage>
        <taxon>Bacteria</taxon>
        <taxon>Bacillati</taxon>
        <taxon>Actinomycetota</taxon>
        <taxon>Actinomycetes</taxon>
        <taxon>Micrococcales</taxon>
        <taxon>Micrococcaceae</taxon>
        <taxon>Zhihengliuella</taxon>
    </lineage>
</organism>
<evidence type="ECO:0000313" key="4">
    <source>
        <dbReference type="Proteomes" id="UP000292685"/>
    </source>
</evidence>
<keyword evidence="1" id="KW-0378">Hydrolase</keyword>
<dbReference type="OrthoDB" id="9806150at2"/>
<dbReference type="SUPFAM" id="SSF55811">
    <property type="entry name" value="Nudix"/>
    <property type="match status" value="1"/>
</dbReference>
<dbReference type="EMBL" id="SHLA01000001">
    <property type="protein sequence ID" value="RZU61811.1"/>
    <property type="molecule type" value="Genomic_DNA"/>
</dbReference>
<accession>A0A4Q8ADH1</accession>
<name>A0A4Q8ADH1_9MICC</name>
<dbReference type="RefSeq" id="WP_130450267.1">
    <property type="nucleotide sequence ID" value="NZ_SHLA01000001.1"/>
</dbReference>
<proteinExistence type="predicted"/>
<dbReference type="GO" id="GO:0005829">
    <property type="term" value="C:cytosol"/>
    <property type="evidence" value="ECO:0007669"/>
    <property type="project" value="TreeGrafter"/>
</dbReference>
<dbReference type="CDD" id="cd24158">
    <property type="entry name" value="NUDIX_ADPRase_Rv1700"/>
    <property type="match status" value="1"/>
</dbReference>
<dbReference type="AlphaFoldDB" id="A0A4Q8ADH1"/>
<dbReference type="GO" id="GO:0016787">
    <property type="term" value="F:hydrolase activity"/>
    <property type="evidence" value="ECO:0007669"/>
    <property type="project" value="UniProtKB-KW"/>
</dbReference>
<dbReference type="InterPro" id="IPR015797">
    <property type="entry name" value="NUDIX_hydrolase-like_dom_sf"/>
</dbReference>
<reference evidence="3 4" key="1">
    <citation type="submission" date="2019-02" db="EMBL/GenBank/DDBJ databases">
        <title>Sequencing the genomes of 1000 actinobacteria strains.</title>
        <authorList>
            <person name="Klenk H.-P."/>
        </authorList>
    </citation>
    <scope>NUCLEOTIDE SEQUENCE [LARGE SCALE GENOMIC DNA]</scope>
    <source>
        <strain evidence="3 4">DSM 17364</strain>
    </source>
</reference>
<evidence type="ECO:0000256" key="1">
    <source>
        <dbReference type="ARBA" id="ARBA00022801"/>
    </source>
</evidence>
<evidence type="ECO:0000259" key="2">
    <source>
        <dbReference type="PROSITE" id="PS51462"/>
    </source>
</evidence>
<feature type="domain" description="Nudix hydrolase" evidence="2">
    <location>
        <begin position="56"/>
        <end position="195"/>
    </location>
</feature>
<keyword evidence="4" id="KW-1185">Reference proteome</keyword>
<dbReference type="GO" id="GO:0019693">
    <property type="term" value="P:ribose phosphate metabolic process"/>
    <property type="evidence" value="ECO:0007669"/>
    <property type="project" value="TreeGrafter"/>
</dbReference>
<dbReference type="Gene3D" id="3.90.79.10">
    <property type="entry name" value="Nucleoside Triphosphate Pyrophosphohydrolase"/>
    <property type="match status" value="1"/>
</dbReference>
<dbReference type="PANTHER" id="PTHR11839:SF31">
    <property type="entry name" value="ADP-RIBOSE PYROPHOSPHATASE"/>
    <property type="match status" value="1"/>
</dbReference>
<dbReference type="PROSITE" id="PS51462">
    <property type="entry name" value="NUDIX"/>
    <property type="match status" value="1"/>
</dbReference>
<sequence length="220" mass="23956">MTQDDGGDRSDGVGDLIGAYPPSSSERVFSGHIWDVVRETFDFPNNDEPLTRDFIDHPGAVSMVVLDDDMRVLLLRQYRHPVGMRLWEIPAGLLDVEGEPPVDAAARELAEEADLVAETWHVLTDIFNSPGSSTEAQRVFLARGLSAVPEHERHQRTGEEADLETAWVPLDDAVAAVLGGRIHNPSAAVGILAAHAAAASGFSTLRDANVAWDEHPRLRP</sequence>
<dbReference type="PANTHER" id="PTHR11839">
    <property type="entry name" value="UDP/ADP-SUGAR PYROPHOSPHATASE"/>
    <property type="match status" value="1"/>
</dbReference>
<dbReference type="Proteomes" id="UP000292685">
    <property type="component" value="Unassembled WGS sequence"/>
</dbReference>
<gene>
    <name evidence="3" type="ORF">EV380_1390</name>
</gene>
<comment type="caution">
    <text evidence="3">The sequence shown here is derived from an EMBL/GenBank/DDBJ whole genome shotgun (WGS) entry which is preliminary data.</text>
</comment>